<dbReference type="InterPro" id="IPR001851">
    <property type="entry name" value="ABC_transp_permease"/>
</dbReference>
<dbReference type="AlphaFoldDB" id="D1CIK8"/>
<dbReference type="HOGENOM" id="CLU_028880_2_2_0"/>
<keyword evidence="12" id="KW-0378">Hydrolase</keyword>
<dbReference type="Proteomes" id="UP000000323">
    <property type="component" value="Chromosome 2"/>
</dbReference>
<comment type="function">
    <text evidence="9">Part of the binding-protein-dependent transport system for D-xylose. Probably responsible for the translocation of the substrate across the membrane.</text>
</comment>
<dbReference type="RefSeq" id="WP_012876610.1">
    <property type="nucleotide sequence ID" value="NC_013526.1"/>
</dbReference>
<reference evidence="13" key="1">
    <citation type="journal article" date="2010" name="Stand. Genomic Sci.">
        <title>Complete genome sequence of 'Thermobaculum terrenum' type strain (YNP1).</title>
        <authorList>
            <person name="Kiss H."/>
            <person name="Cleland D."/>
            <person name="Lapidus A."/>
            <person name="Lucas S."/>
            <person name="Glavina Del Rio T."/>
            <person name="Nolan M."/>
            <person name="Tice H."/>
            <person name="Han C."/>
            <person name="Goodwin L."/>
            <person name="Pitluck S."/>
            <person name="Liolios K."/>
            <person name="Ivanova N."/>
            <person name="Mavromatis K."/>
            <person name="Ovchinnikova G."/>
            <person name="Pati A."/>
            <person name="Chen A."/>
            <person name="Palaniappan K."/>
            <person name="Land M."/>
            <person name="Hauser L."/>
            <person name="Chang Y."/>
            <person name="Jeffries C."/>
            <person name="Lu M."/>
            <person name="Brettin T."/>
            <person name="Detter J."/>
            <person name="Goker M."/>
            <person name="Tindall B."/>
            <person name="Beck B."/>
            <person name="McDermott T."/>
            <person name="Woyke T."/>
            <person name="Bristow J."/>
            <person name="Eisen J."/>
            <person name="Markowitz V."/>
            <person name="Hugenholtz P."/>
            <person name="Kyrpides N."/>
            <person name="Klenk H."/>
            <person name="Cheng J."/>
        </authorList>
    </citation>
    <scope>NUCLEOTIDE SEQUENCE [LARGE SCALE GENOMIC DNA]</scope>
    <source>
        <strain evidence="13">ATCC BAA-798 / YNP1</strain>
    </source>
</reference>
<dbReference type="PANTHER" id="PTHR32196">
    <property type="entry name" value="ABC TRANSPORTER PERMEASE PROTEIN YPHD-RELATED-RELATED"/>
    <property type="match status" value="1"/>
</dbReference>
<keyword evidence="8 11" id="KW-0472">Membrane</keyword>
<evidence type="ECO:0000256" key="1">
    <source>
        <dbReference type="ARBA" id="ARBA00004651"/>
    </source>
</evidence>
<evidence type="ECO:0000256" key="2">
    <source>
        <dbReference type="ARBA" id="ARBA00022448"/>
    </source>
</evidence>
<evidence type="ECO:0000256" key="9">
    <source>
        <dbReference type="ARBA" id="ARBA00035611"/>
    </source>
</evidence>
<feature type="transmembrane region" description="Helical" evidence="11">
    <location>
        <begin position="290"/>
        <end position="310"/>
    </location>
</feature>
<evidence type="ECO:0000256" key="6">
    <source>
        <dbReference type="ARBA" id="ARBA00022692"/>
    </source>
</evidence>
<dbReference type="STRING" id="525904.Tter_2691"/>
<feature type="transmembrane region" description="Helical" evidence="11">
    <location>
        <begin position="83"/>
        <end position="101"/>
    </location>
</feature>
<feature type="transmembrane region" description="Helical" evidence="11">
    <location>
        <begin position="316"/>
        <end position="335"/>
    </location>
</feature>
<evidence type="ECO:0000256" key="10">
    <source>
        <dbReference type="ARBA" id="ARBA00035686"/>
    </source>
</evidence>
<evidence type="ECO:0000256" key="8">
    <source>
        <dbReference type="ARBA" id="ARBA00023136"/>
    </source>
</evidence>
<evidence type="ECO:0000256" key="3">
    <source>
        <dbReference type="ARBA" id="ARBA00022475"/>
    </source>
</evidence>
<evidence type="ECO:0000256" key="4">
    <source>
        <dbReference type="ARBA" id="ARBA00022519"/>
    </source>
</evidence>
<dbReference type="GO" id="GO:0005886">
    <property type="term" value="C:plasma membrane"/>
    <property type="evidence" value="ECO:0007669"/>
    <property type="project" value="UniProtKB-SubCell"/>
</dbReference>
<accession>D1CIK8</accession>
<feature type="transmembrane region" description="Helical" evidence="11">
    <location>
        <begin position="56"/>
        <end position="76"/>
    </location>
</feature>
<keyword evidence="4" id="KW-0997">Cell inner membrane</keyword>
<feature type="transmembrane region" description="Helical" evidence="11">
    <location>
        <begin position="107"/>
        <end position="130"/>
    </location>
</feature>
<feature type="transmembrane region" description="Helical" evidence="11">
    <location>
        <begin position="185"/>
        <end position="205"/>
    </location>
</feature>
<evidence type="ECO:0000313" key="12">
    <source>
        <dbReference type="EMBL" id="ACZ43579.1"/>
    </source>
</evidence>
<organism evidence="12 13">
    <name type="scientific">Thermobaculum terrenum (strain ATCC BAA-798 / CCMEE 7001 / YNP1)</name>
    <dbReference type="NCBI Taxonomy" id="525904"/>
    <lineage>
        <taxon>Bacteria</taxon>
        <taxon>Bacillati</taxon>
        <taxon>Chloroflexota</taxon>
        <taxon>Chloroflexia</taxon>
        <taxon>Candidatus Thermobaculales</taxon>
        <taxon>Candidatus Thermobaculaceae</taxon>
        <taxon>Thermobaculum</taxon>
    </lineage>
</organism>
<keyword evidence="3" id="KW-1003">Cell membrane</keyword>
<gene>
    <name evidence="12" type="ordered locus">Tter_2691</name>
</gene>
<evidence type="ECO:0000256" key="11">
    <source>
        <dbReference type="SAM" id="Phobius"/>
    </source>
</evidence>
<keyword evidence="2" id="KW-0813">Transport</keyword>
<evidence type="ECO:0000256" key="5">
    <source>
        <dbReference type="ARBA" id="ARBA00022597"/>
    </source>
</evidence>
<dbReference type="EMBL" id="CP001826">
    <property type="protein sequence ID" value="ACZ43579.1"/>
    <property type="molecule type" value="Genomic_DNA"/>
</dbReference>
<dbReference type="Pfam" id="PF02653">
    <property type="entry name" value="BPD_transp_2"/>
    <property type="match status" value="1"/>
</dbReference>
<feature type="transmembrane region" description="Helical" evidence="11">
    <location>
        <begin position="21"/>
        <end position="44"/>
    </location>
</feature>
<proteinExistence type="predicted"/>
<evidence type="ECO:0000256" key="7">
    <source>
        <dbReference type="ARBA" id="ARBA00022989"/>
    </source>
</evidence>
<comment type="subcellular location">
    <subcellularLocation>
        <location evidence="1">Cell membrane</location>
        <topology evidence="1">Multi-pass membrane protein</topology>
    </subcellularLocation>
</comment>
<keyword evidence="13" id="KW-1185">Reference proteome</keyword>
<sequence>MEATTKQVERYAHGLRIARRVMARPELGAVAGLVLVFAIFSLVAGNRGFLTREGTLNYLEVAAQLGLVTVPVALLMIAGEFDLSVGAMVGASGVLLAILVTKYGWPLWAALLVTLGVAMLLGYINGYLVIRTGLPSFIITLGTMFVLRGATLGFTRLLTGVTVVSGVSAEVGSNSLVKAFTGTPWGVPASIFWWLIVTLAATWVLQRTPFGNWIFGSGGDPVAARNVGVPVARVKIALFMATSTSAALLAIIQVLRYGSADVLRGTSLEFQAIAASVIGGTLLTGGYGSAVGAALGALIFGMVSQGIFFTGINTDWFQVFLGAMLVGAVLFNRFVRRWAASEAH</sequence>
<keyword evidence="5" id="KW-0762">Sugar transport</keyword>
<protein>
    <recommendedName>
        <fullName evidence="10">Xylose transport system permease protein XylH</fullName>
    </recommendedName>
</protein>
<dbReference type="GO" id="GO:0016787">
    <property type="term" value="F:hydrolase activity"/>
    <property type="evidence" value="ECO:0007669"/>
    <property type="project" value="UniProtKB-KW"/>
</dbReference>
<keyword evidence="6 11" id="KW-0812">Transmembrane</keyword>
<dbReference type="PANTHER" id="PTHR32196:SF32">
    <property type="entry name" value="XYLOSE TRANSPORT SYSTEM PERMEASE PROTEIN XYLH"/>
    <property type="match status" value="1"/>
</dbReference>
<evidence type="ECO:0000313" key="13">
    <source>
        <dbReference type="Proteomes" id="UP000000323"/>
    </source>
</evidence>
<keyword evidence="7 11" id="KW-1133">Transmembrane helix</keyword>
<dbReference type="eggNOG" id="COG1172">
    <property type="taxonomic scope" value="Bacteria"/>
</dbReference>
<dbReference type="KEGG" id="ttr:Tter_2691"/>
<feature type="transmembrane region" description="Helical" evidence="11">
    <location>
        <begin position="236"/>
        <end position="256"/>
    </location>
</feature>
<name>D1CIK8_THET1</name>
<dbReference type="CDD" id="cd06579">
    <property type="entry name" value="TM_PBP1_transp_AraH_like"/>
    <property type="match status" value="1"/>
</dbReference>
<feature type="transmembrane region" description="Helical" evidence="11">
    <location>
        <begin position="137"/>
        <end position="165"/>
    </location>
</feature>
<dbReference type="GO" id="GO:0022857">
    <property type="term" value="F:transmembrane transporter activity"/>
    <property type="evidence" value="ECO:0007669"/>
    <property type="project" value="InterPro"/>
</dbReference>